<dbReference type="InterPro" id="IPR003660">
    <property type="entry name" value="HAMP_dom"/>
</dbReference>
<evidence type="ECO:0000259" key="6">
    <source>
        <dbReference type="PROSITE" id="PS50885"/>
    </source>
</evidence>
<dbReference type="GO" id="GO:0007165">
    <property type="term" value="P:signal transduction"/>
    <property type="evidence" value="ECO:0007669"/>
    <property type="project" value="UniProtKB-KW"/>
</dbReference>
<evidence type="ECO:0000313" key="8">
    <source>
        <dbReference type="Proteomes" id="UP000438991"/>
    </source>
</evidence>
<dbReference type="InterPro" id="IPR004089">
    <property type="entry name" value="MCPsignal_dom"/>
</dbReference>
<dbReference type="Gene3D" id="6.10.340.10">
    <property type="match status" value="1"/>
</dbReference>
<dbReference type="Proteomes" id="UP000438991">
    <property type="component" value="Unassembled WGS sequence"/>
</dbReference>
<dbReference type="Gene3D" id="1.10.287.950">
    <property type="entry name" value="Methyl-accepting chemotaxis protein"/>
    <property type="match status" value="1"/>
</dbReference>
<name>A0A9X4XPE3_9BRAD</name>
<dbReference type="Pfam" id="PF00672">
    <property type="entry name" value="HAMP"/>
    <property type="match status" value="1"/>
</dbReference>
<proteinExistence type="inferred from homology"/>
<feature type="domain" description="HAMP" evidence="6">
    <location>
        <begin position="316"/>
        <end position="369"/>
    </location>
</feature>
<dbReference type="EMBL" id="WNKV01000022">
    <property type="protein sequence ID" value="MTW18953.1"/>
    <property type="molecule type" value="Genomic_DNA"/>
</dbReference>
<reference evidence="7 8" key="1">
    <citation type="submission" date="2019-11" db="EMBL/GenBank/DDBJ databases">
        <title>Whole-genome sequence of Rhodoplanes serenus DSM 18633, type strain.</title>
        <authorList>
            <person name="Kyndt J.A."/>
            <person name="Meyer T.E."/>
        </authorList>
    </citation>
    <scope>NUCLEOTIDE SEQUENCE [LARGE SCALE GENOMIC DNA]</scope>
    <source>
        <strain evidence="7 8">DSM 18633</strain>
    </source>
</reference>
<protein>
    <submittedName>
        <fullName evidence="7">HAMP domain-containing protein</fullName>
    </submittedName>
</protein>
<evidence type="ECO:0000256" key="1">
    <source>
        <dbReference type="ARBA" id="ARBA00023224"/>
    </source>
</evidence>
<dbReference type="PROSITE" id="PS50111">
    <property type="entry name" value="CHEMOTAXIS_TRANSDUC_2"/>
    <property type="match status" value="1"/>
</dbReference>
<evidence type="ECO:0000313" key="7">
    <source>
        <dbReference type="EMBL" id="MTW18953.1"/>
    </source>
</evidence>
<comment type="similarity">
    <text evidence="2">Belongs to the methyl-accepting chemotaxis (MCP) protein family.</text>
</comment>
<feature type="domain" description="Methyl-accepting transducer" evidence="5">
    <location>
        <begin position="409"/>
        <end position="645"/>
    </location>
</feature>
<dbReference type="AlphaFoldDB" id="A0A9X4XPE3"/>
<dbReference type="PROSITE" id="PS50885">
    <property type="entry name" value="HAMP"/>
    <property type="match status" value="1"/>
</dbReference>
<evidence type="ECO:0000256" key="3">
    <source>
        <dbReference type="PROSITE-ProRule" id="PRU00284"/>
    </source>
</evidence>
<dbReference type="RefSeq" id="WP_155481288.1">
    <property type="nucleotide sequence ID" value="NZ_WNKV01000022.1"/>
</dbReference>
<keyword evidence="4" id="KW-0812">Transmembrane</keyword>
<dbReference type="GO" id="GO:0006935">
    <property type="term" value="P:chemotaxis"/>
    <property type="evidence" value="ECO:0007669"/>
    <property type="project" value="InterPro"/>
</dbReference>
<dbReference type="PANTHER" id="PTHR32089">
    <property type="entry name" value="METHYL-ACCEPTING CHEMOTAXIS PROTEIN MCPB"/>
    <property type="match status" value="1"/>
</dbReference>
<gene>
    <name evidence="7" type="ORF">GJ689_22400</name>
</gene>
<dbReference type="SMART" id="SM00283">
    <property type="entry name" value="MA"/>
    <property type="match status" value="1"/>
</dbReference>
<dbReference type="Pfam" id="PF00015">
    <property type="entry name" value="MCPsignal"/>
    <property type="match status" value="1"/>
</dbReference>
<dbReference type="SMART" id="SM00304">
    <property type="entry name" value="HAMP"/>
    <property type="match status" value="1"/>
</dbReference>
<accession>A0A9X4XPE3</accession>
<keyword evidence="4" id="KW-1133">Transmembrane helix</keyword>
<keyword evidence="1 3" id="KW-0807">Transducer</keyword>
<dbReference type="PANTHER" id="PTHR32089:SF112">
    <property type="entry name" value="LYSOZYME-LIKE PROTEIN-RELATED"/>
    <property type="match status" value="1"/>
</dbReference>
<dbReference type="SUPFAM" id="SSF58104">
    <property type="entry name" value="Methyl-accepting chemotaxis protein (MCP) signaling domain"/>
    <property type="match status" value="1"/>
</dbReference>
<evidence type="ECO:0000259" key="5">
    <source>
        <dbReference type="PROSITE" id="PS50111"/>
    </source>
</evidence>
<comment type="caution">
    <text evidence="7">The sequence shown here is derived from an EMBL/GenBank/DDBJ whole genome shotgun (WGS) entry which is preliminary data.</text>
</comment>
<evidence type="ECO:0000256" key="2">
    <source>
        <dbReference type="ARBA" id="ARBA00029447"/>
    </source>
</evidence>
<sequence>MSMIEAVGRYRASADAKALAVADKTIFDTIQTLRMQRGDFATWLIAEDDVSAKAAELLARAKSHYEAAAAALADVDVPDRQQLASAVTEAWQAVVLQTPLVSAEAARPRADRNLKRTRPWYDALTKLFEALNSASTAVSNQVRMNSPQIAELVQVRRSAWLVRDRYGLQCSLVRANVENGQPMTDAQWVELGLLRGGVTAGLAGLEEVLARPAAPAAPTEAYRIARGQIEAGRAWIDQVIAKFGKGTHPIMPAAEWTAKCTGGYAPTVTLVFTALDEAIALAERDRNAALHKLIVQSLTFALALGIAVAGWIVVRRRFVAPVATLLVAIDRLREHDYATPVPQLRHDDEFGKMAVALENLRTSAATAERLAAEQERSRREQIERAEAVGAACRNFDATANSVIDGLTLSATELRDTATAMRSIAGKSSDQAEAVAAAANQTTVNVQAVAASTEQLSRSVDAIADQVQSSAGEARQAVAQAEETNATVDALAGCAQRIGTVVELITQIAGQTNLLALNATIEAARAGEAGRGFTVVATEVKRLAGQTGKATDDIAHLVAEIQAATAQAVTAIRSIAKTIAGIDVKMTAIAAAVEEQGAAAQEITRNIQQVAGGTRSVTETIGSVAGLSHETGSASDAVLRSVESMAGKASHLSGEVEQFLAKVRAS</sequence>
<dbReference type="InterPro" id="IPR004090">
    <property type="entry name" value="Chemotax_Me-accpt_rcpt"/>
</dbReference>
<dbReference type="GO" id="GO:0016020">
    <property type="term" value="C:membrane"/>
    <property type="evidence" value="ECO:0007669"/>
    <property type="project" value="InterPro"/>
</dbReference>
<keyword evidence="4" id="KW-0472">Membrane</keyword>
<evidence type="ECO:0000256" key="4">
    <source>
        <dbReference type="SAM" id="Phobius"/>
    </source>
</evidence>
<organism evidence="7 8">
    <name type="scientific">Rhodoplanes serenus</name>
    <dbReference type="NCBI Taxonomy" id="200615"/>
    <lineage>
        <taxon>Bacteria</taxon>
        <taxon>Pseudomonadati</taxon>
        <taxon>Pseudomonadota</taxon>
        <taxon>Alphaproteobacteria</taxon>
        <taxon>Hyphomicrobiales</taxon>
        <taxon>Nitrobacteraceae</taxon>
        <taxon>Rhodoplanes</taxon>
    </lineage>
</organism>
<feature type="transmembrane region" description="Helical" evidence="4">
    <location>
        <begin position="293"/>
        <end position="314"/>
    </location>
</feature>
<dbReference type="PRINTS" id="PR00260">
    <property type="entry name" value="CHEMTRNSDUCR"/>
</dbReference>
<dbReference type="GO" id="GO:0004888">
    <property type="term" value="F:transmembrane signaling receptor activity"/>
    <property type="evidence" value="ECO:0007669"/>
    <property type="project" value="InterPro"/>
</dbReference>